<keyword evidence="8" id="KW-0378">Hydrolase</keyword>
<evidence type="ECO:0000256" key="6">
    <source>
        <dbReference type="ARBA" id="ARBA00022670"/>
    </source>
</evidence>
<evidence type="ECO:0000256" key="1">
    <source>
        <dbReference type="ARBA" id="ARBA00004167"/>
    </source>
</evidence>
<evidence type="ECO:0000256" key="15">
    <source>
        <dbReference type="SAM" id="Phobius"/>
    </source>
</evidence>
<dbReference type="InterPro" id="IPR012338">
    <property type="entry name" value="Beta-lactam/transpept-like"/>
</dbReference>
<dbReference type="RefSeq" id="WP_014060690.1">
    <property type="nucleotide sequence ID" value="NC_015957.1"/>
</dbReference>
<dbReference type="GO" id="GO:0006508">
    <property type="term" value="P:proteolysis"/>
    <property type="evidence" value="ECO:0007669"/>
    <property type="project" value="UniProtKB-KW"/>
</dbReference>
<keyword evidence="7 15" id="KW-0812">Transmembrane</keyword>
<dbReference type="GO" id="GO:0008360">
    <property type="term" value="P:regulation of cell shape"/>
    <property type="evidence" value="ECO:0007669"/>
    <property type="project" value="UniProtKB-KW"/>
</dbReference>
<keyword evidence="13" id="KW-0961">Cell wall biogenesis/degradation</keyword>
<evidence type="ECO:0000256" key="9">
    <source>
        <dbReference type="ARBA" id="ARBA00022960"/>
    </source>
</evidence>
<dbReference type="Proteomes" id="UP000008703">
    <property type="component" value="Chromosome"/>
</dbReference>
<dbReference type="GO" id="GO:0005886">
    <property type="term" value="C:plasma membrane"/>
    <property type="evidence" value="ECO:0007669"/>
    <property type="project" value="UniProtKB-SubCell"/>
</dbReference>
<dbReference type="Pfam" id="PF03717">
    <property type="entry name" value="PBP_dimer"/>
    <property type="match status" value="1"/>
</dbReference>
<evidence type="ECO:0000313" key="18">
    <source>
        <dbReference type="EMBL" id="AEM87224.1"/>
    </source>
</evidence>
<keyword evidence="19" id="KW-1185">Reference proteome</keyword>
<keyword evidence="10" id="KW-0573">Peptidoglycan synthesis</keyword>
<sequence>MSNIPETGRTSRVTIRLVGLQILVFSLLLTLGGRLWYLQIRNGDEYTAEAANNHVQQVVHPAVRGSILDARGVPLADNETRLVVSASRTELMKMPDDGKAALTRLADVLGMKPKDVMDKVRLCDAKTPQPCWNGSPYQPIPITDEASAKQALQIREREEDFPGISAEPTAVRRYAAPAGSNAAQVLGYLSPVTDEQVKEAEHTKSPLLRSDQVGSNGLERQYDSELRGKAGVTRYEVDNLGRVIGQRESQRARPGGNVVTSIDSRVQSVAEKELEQAMRDARKQHDRNTGTNYKADSGAVVVMEAKTGRVVAMASNPSYDPNAWVGGISGKDYKQLTGKKSNYPLLNRAIQGQAAPGSIFKVVPTTAAINAGYSFNGPYPCTSSFNIGSQVFKNFESENYGGISLGRALEVSCDTVFYHLAYEQWKKDGGNKPKKKPGDWFYRTAHQFGLGKETGIDLPNEVTGRVPDRQWKKDYWKANKDAWCKTGKKDGSYGQRIAYENCLEGMKMRAGDSVNYSIGQGDTLVTPIQMATIYSAISNGGTLYNPTVGKAIVSPDGKDVQEIKPESHGKLPMKGQTREKIDSALAGVATRGTAAWRFQGWPQDKIPMHAKTGTAEVYGKQTTSWFATYTKDYSIVMTISQGGTGSGASGPAVRKIYNALYGVDAKGGIDKKKALLPQPQANLPKISSDGSIEPQPLGKRFEAASRERRRGANS</sequence>
<evidence type="ECO:0000256" key="3">
    <source>
        <dbReference type="ARBA" id="ARBA00007171"/>
    </source>
</evidence>
<dbReference type="GO" id="GO:0009002">
    <property type="term" value="F:serine-type D-Ala-D-Ala carboxypeptidase activity"/>
    <property type="evidence" value="ECO:0007669"/>
    <property type="project" value="InterPro"/>
</dbReference>
<organism evidence="18 19">
    <name type="scientific">Streptomyces violaceusniger (strain Tu 4113)</name>
    <dbReference type="NCBI Taxonomy" id="653045"/>
    <lineage>
        <taxon>Bacteria</taxon>
        <taxon>Bacillati</taxon>
        <taxon>Actinomycetota</taxon>
        <taxon>Actinomycetes</taxon>
        <taxon>Kitasatosporales</taxon>
        <taxon>Streptomycetaceae</taxon>
        <taxon>Streptomyces</taxon>
        <taxon>Streptomyces violaceusniger group</taxon>
    </lineage>
</organism>
<reference evidence="18" key="1">
    <citation type="submission" date="2011-08" db="EMBL/GenBank/DDBJ databases">
        <title>Complete sequence of chromosome of Streptomyces violaceusniger Tu 4113.</title>
        <authorList>
            <consortium name="US DOE Joint Genome Institute"/>
            <person name="Lucas S."/>
            <person name="Han J."/>
            <person name="Lapidus A."/>
            <person name="Cheng J.-F."/>
            <person name="Goodwin L."/>
            <person name="Pitluck S."/>
            <person name="Peters L."/>
            <person name="Ivanova N."/>
            <person name="Daligault H."/>
            <person name="Detter J.C."/>
            <person name="Han C."/>
            <person name="Tapia R."/>
            <person name="Land M."/>
            <person name="Hauser L."/>
            <person name="Kyrpides N."/>
            <person name="Ivanova N."/>
            <person name="Pagani I."/>
            <person name="Hagen A."/>
            <person name="Katz L."/>
            <person name="Fiedler H.-P."/>
            <person name="Keasling J."/>
            <person name="Fortman J."/>
            <person name="Woyke T."/>
        </authorList>
    </citation>
    <scope>NUCLEOTIDE SEQUENCE [LARGE SCALE GENOMIC DNA]</scope>
    <source>
        <strain evidence="18">Tu 4113</strain>
    </source>
</reference>
<name>G2P7I7_STRV4</name>
<dbReference type="Gene3D" id="3.40.710.10">
    <property type="entry name" value="DD-peptidase/beta-lactamase superfamily"/>
    <property type="match status" value="1"/>
</dbReference>
<dbReference type="GO" id="GO:0071972">
    <property type="term" value="F:peptidoglycan L,D-transpeptidase activity"/>
    <property type="evidence" value="ECO:0007669"/>
    <property type="project" value="TreeGrafter"/>
</dbReference>
<evidence type="ECO:0000256" key="7">
    <source>
        <dbReference type="ARBA" id="ARBA00022692"/>
    </source>
</evidence>
<dbReference type="InterPro" id="IPR050515">
    <property type="entry name" value="Beta-lactam/transpept"/>
</dbReference>
<dbReference type="PANTHER" id="PTHR30627">
    <property type="entry name" value="PEPTIDOGLYCAN D,D-TRANSPEPTIDASE"/>
    <property type="match status" value="1"/>
</dbReference>
<gene>
    <name evidence="18" type="ORF">Strvi_7897</name>
</gene>
<dbReference type="Pfam" id="PF00905">
    <property type="entry name" value="Transpeptidase"/>
    <property type="match status" value="1"/>
</dbReference>
<dbReference type="SUPFAM" id="SSF56601">
    <property type="entry name" value="beta-lactamase/transpeptidase-like"/>
    <property type="match status" value="1"/>
</dbReference>
<dbReference type="SUPFAM" id="SSF56519">
    <property type="entry name" value="Penicillin binding protein dimerisation domain"/>
    <property type="match status" value="1"/>
</dbReference>
<dbReference type="AlphaFoldDB" id="G2P7I7"/>
<dbReference type="InterPro" id="IPR005311">
    <property type="entry name" value="PBP_dimer"/>
</dbReference>
<dbReference type="eggNOG" id="COG0768">
    <property type="taxonomic scope" value="Bacteria"/>
</dbReference>
<dbReference type="KEGG" id="svl:Strvi_7897"/>
<dbReference type="Gene3D" id="3.90.1310.10">
    <property type="entry name" value="Penicillin-binding protein 2a (Domain 2)"/>
    <property type="match status" value="1"/>
</dbReference>
<proteinExistence type="inferred from homology"/>
<dbReference type="GO" id="GO:0071555">
    <property type="term" value="P:cell wall organization"/>
    <property type="evidence" value="ECO:0007669"/>
    <property type="project" value="UniProtKB-KW"/>
</dbReference>
<evidence type="ECO:0000256" key="5">
    <source>
        <dbReference type="ARBA" id="ARBA00022519"/>
    </source>
</evidence>
<evidence type="ECO:0000256" key="12">
    <source>
        <dbReference type="ARBA" id="ARBA00023136"/>
    </source>
</evidence>
<evidence type="ECO:0000256" key="4">
    <source>
        <dbReference type="ARBA" id="ARBA00022475"/>
    </source>
</evidence>
<comment type="subcellular location">
    <subcellularLocation>
        <location evidence="2">Cell membrane</location>
    </subcellularLocation>
    <subcellularLocation>
        <location evidence="1">Membrane</location>
        <topology evidence="1">Single-pass membrane protein</topology>
    </subcellularLocation>
</comment>
<keyword evidence="9" id="KW-0133">Cell shape</keyword>
<keyword evidence="6" id="KW-0645">Protease</keyword>
<dbReference type="PANTHER" id="PTHR30627:SF2">
    <property type="entry name" value="PEPTIDOGLYCAN D,D-TRANSPEPTIDASE MRDA"/>
    <property type="match status" value="1"/>
</dbReference>
<evidence type="ECO:0000256" key="8">
    <source>
        <dbReference type="ARBA" id="ARBA00022801"/>
    </source>
</evidence>
<evidence type="ECO:0000256" key="11">
    <source>
        <dbReference type="ARBA" id="ARBA00022989"/>
    </source>
</evidence>
<dbReference type="HOGENOM" id="CLU_009289_1_2_11"/>
<evidence type="ECO:0000259" key="16">
    <source>
        <dbReference type="Pfam" id="PF00905"/>
    </source>
</evidence>
<comment type="similarity">
    <text evidence="3">Belongs to the transpeptidase family.</text>
</comment>
<feature type="domain" description="Penicillin-binding protein transpeptidase" evidence="16">
    <location>
        <begin position="298"/>
        <end position="657"/>
    </location>
</feature>
<keyword evidence="4" id="KW-1003">Cell membrane</keyword>
<dbReference type="InterPro" id="IPR017790">
    <property type="entry name" value="Penicillin-binding_protein_2"/>
</dbReference>
<dbReference type="InterPro" id="IPR036138">
    <property type="entry name" value="PBP_dimer_sf"/>
</dbReference>
<feature type="transmembrane region" description="Helical" evidence="15">
    <location>
        <begin position="17"/>
        <end position="37"/>
    </location>
</feature>
<dbReference type="GO" id="GO:0008658">
    <property type="term" value="F:penicillin binding"/>
    <property type="evidence" value="ECO:0007669"/>
    <property type="project" value="InterPro"/>
</dbReference>
<evidence type="ECO:0000313" key="19">
    <source>
        <dbReference type="Proteomes" id="UP000008703"/>
    </source>
</evidence>
<protein>
    <submittedName>
        <fullName evidence="18">Penicillin-binding protein 2</fullName>
    </submittedName>
</protein>
<accession>G2P7I7</accession>
<keyword evidence="12 15" id="KW-0472">Membrane</keyword>
<dbReference type="NCBIfam" id="TIGR03423">
    <property type="entry name" value="pbp2_mrdA"/>
    <property type="match status" value="1"/>
</dbReference>
<dbReference type="InterPro" id="IPR001460">
    <property type="entry name" value="PCN-bd_Tpept"/>
</dbReference>
<evidence type="ECO:0000259" key="17">
    <source>
        <dbReference type="Pfam" id="PF03717"/>
    </source>
</evidence>
<evidence type="ECO:0000256" key="14">
    <source>
        <dbReference type="SAM" id="MobiDB-lite"/>
    </source>
</evidence>
<evidence type="ECO:0000256" key="10">
    <source>
        <dbReference type="ARBA" id="ARBA00022984"/>
    </source>
</evidence>
<dbReference type="GO" id="GO:0009252">
    <property type="term" value="P:peptidoglycan biosynthetic process"/>
    <property type="evidence" value="ECO:0007669"/>
    <property type="project" value="UniProtKB-KW"/>
</dbReference>
<feature type="region of interest" description="Disordered" evidence="14">
    <location>
        <begin position="680"/>
        <end position="714"/>
    </location>
</feature>
<keyword evidence="11 15" id="KW-1133">Transmembrane helix</keyword>
<feature type="domain" description="Penicillin-binding protein dimerisation" evidence="17">
    <location>
        <begin position="61"/>
        <end position="246"/>
    </location>
</feature>
<evidence type="ECO:0000256" key="2">
    <source>
        <dbReference type="ARBA" id="ARBA00004236"/>
    </source>
</evidence>
<evidence type="ECO:0000256" key="13">
    <source>
        <dbReference type="ARBA" id="ARBA00023316"/>
    </source>
</evidence>
<keyword evidence="5" id="KW-0997">Cell inner membrane</keyword>
<dbReference type="EMBL" id="CP002994">
    <property type="protein sequence ID" value="AEM87224.1"/>
    <property type="molecule type" value="Genomic_DNA"/>
</dbReference>